<name>A0A9P4JLB7_9PLEO</name>
<organism evidence="1 2">
    <name type="scientific">Delitschia confertaspora ATCC 74209</name>
    <dbReference type="NCBI Taxonomy" id="1513339"/>
    <lineage>
        <taxon>Eukaryota</taxon>
        <taxon>Fungi</taxon>
        <taxon>Dikarya</taxon>
        <taxon>Ascomycota</taxon>
        <taxon>Pezizomycotina</taxon>
        <taxon>Dothideomycetes</taxon>
        <taxon>Pleosporomycetidae</taxon>
        <taxon>Pleosporales</taxon>
        <taxon>Delitschiaceae</taxon>
        <taxon>Delitschia</taxon>
    </lineage>
</organism>
<dbReference type="AlphaFoldDB" id="A0A9P4JLB7"/>
<dbReference type="OrthoDB" id="3941259at2759"/>
<dbReference type="Gene3D" id="1.20.5.340">
    <property type="match status" value="1"/>
</dbReference>
<dbReference type="Proteomes" id="UP000799536">
    <property type="component" value="Unassembled WGS sequence"/>
</dbReference>
<evidence type="ECO:0000313" key="2">
    <source>
        <dbReference type="Proteomes" id="UP000799536"/>
    </source>
</evidence>
<dbReference type="InterPro" id="IPR055530">
    <property type="entry name" value="DUF7104"/>
</dbReference>
<dbReference type="Pfam" id="PF23397">
    <property type="entry name" value="DUF7104"/>
    <property type="match status" value="2"/>
</dbReference>
<dbReference type="EMBL" id="ML994029">
    <property type="protein sequence ID" value="KAF2200291.1"/>
    <property type="molecule type" value="Genomic_DNA"/>
</dbReference>
<sequence>MKGMREIMTLLFEQREEEMKITEEVVKAAAENNKSVREIMPLLFEQRGEEIKITEDIV</sequence>
<reference evidence="1" key="1">
    <citation type="journal article" date="2020" name="Stud. Mycol.">
        <title>101 Dothideomycetes genomes: a test case for predicting lifestyles and emergence of pathogens.</title>
        <authorList>
            <person name="Haridas S."/>
            <person name="Albert R."/>
            <person name="Binder M."/>
            <person name="Bloem J."/>
            <person name="Labutti K."/>
            <person name="Salamov A."/>
            <person name="Andreopoulos B."/>
            <person name="Baker S."/>
            <person name="Barry K."/>
            <person name="Bills G."/>
            <person name="Bluhm B."/>
            <person name="Cannon C."/>
            <person name="Castanera R."/>
            <person name="Culley D."/>
            <person name="Daum C."/>
            <person name="Ezra D."/>
            <person name="Gonzalez J."/>
            <person name="Henrissat B."/>
            <person name="Kuo A."/>
            <person name="Liang C."/>
            <person name="Lipzen A."/>
            <person name="Lutzoni F."/>
            <person name="Magnuson J."/>
            <person name="Mondo S."/>
            <person name="Nolan M."/>
            <person name="Ohm R."/>
            <person name="Pangilinan J."/>
            <person name="Park H.-J."/>
            <person name="Ramirez L."/>
            <person name="Alfaro M."/>
            <person name="Sun H."/>
            <person name="Tritt A."/>
            <person name="Yoshinaga Y."/>
            <person name="Zwiers L.-H."/>
            <person name="Turgeon B."/>
            <person name="Goodwin S."/>
            <person name="Spatafora J."/>
            <person name="Crous P."/>
            <person name="Grigoriev I."/>
        </authorList>
    </citation>
    <scope>NUCLEOTIDE SEQUENCE</scope>
    <source>
        <strain evidence="1">ATCC 74209</strain>
    </source>
</reference>
<proteinExistence type="predicted"/>
<accession>A0A9P4JLB7</accession>
<gene>
    <name evidence="1" type="ORF">GQ43DRAFT_489650</name>
</gene>
<protein>
    <submittedName>
        <fullName evidence="1">Uncharacterized protein</fullName>
    </submittedName>
</protein>
<feature type="non-terminal residue" evidence="1">
    <location>
        <position position="58"/>
    </location>
</feature>
<keyword evidence="2" id="KW-1185">Reference proteome</keyword>
<comment type="caution">
    <text evidence="1">The sequence shown here is derived from an EMBL/GenBank/DDBJ whole genome shotgun (WGS) entry which is preliminary data.</text>
</comment>
<evidence type="ECO:0000313" key="1">
    <source>
        <dbReference type="EMBL" id="KAF2200291.1"/>
    </source>
</evidence>